<dbReference type="InterPro" id="IPR032466">
    <property type="entry name" value="Metal_Hydrolase"/>
</dbReference>
<dbReference type="InterPro" id="IPR026912">
    <property type="entry name" value="Adenine_deam_C"/>
</dbReference>
<dbReference type="GO" id="GO:0000034">
    <property type="term" value="F:adenine deaminase activity"/>
    <property type="evidence" value="ECO:0007669"/>
    <property type="project" value="UniProtKB-UniRule"/>
</dbReference>
<evidence type="ECO:0000256" key="1">
    <source>
        <dbReference type="ARBA" id="ARBA00006773"/>
    </source>
</evidence>
<dbReference type="SUPFAM" id="SSF51338">
    <property type="entry name" value="Composite domain of metallo-dependent hydrolases"/>
    <property type="match status" value="1"/>
</dbReference>
<dbReference type="CDD" id="cd01295">
    <property type="entry name" value="AdeC"/>
    <property type="match status" value="1"/>
</dbReference>
<dbReference type="EMBL" id="FZMP01000114">
    <property type="protein sequence ID" value="SNQ60752.1"/>
    <property type="molecule type" value="Genomic_DNA"/>
</dbReference>
<dbReference type="Pfam" id="PF01979">
    <property type="entry name" value="Amidohydro_1"/>
    <property type="match status" value="1"/>
</dbReference>
<keyword evidence="4 6" id="KW-0464">Manganese</keyword>
<evidence type="ECO:0000313" key="9">
    <source>
        <dbReference type="EMBL" id="SNQ60752.1"/>
    </source>
</evidence>
<dbReference type="Pfam" id="PF13382">
    <property type="entry name" value="Adenine_deam_C"/>
    <property type="match status" value="1"/>
</dbReference>
<keyword evidence="3 6" id="KW-0378">Hydrolase</keyword>
<dbReference type="AlphaFoldDB" id="A0A284VNC9"/>
<gene>
    <name evidence="6 9" type="primary">ade</name>
    <name evidence="9" type="ORF">MNV_2000012</name>
</gene>
<dbReference type="Gene3D" id="2.30.40.10">
    <property type="entry name" value="Urease, subunit C, domain 1"/>
    <property type="match status" value="1"/>
</dbReference>
<evidence type="ECO:0000256" key="6">
    <source>
        <dbReference type="HAMAP-Rule" id="MF_01518"/>
    </source>
</evidence>
<reference evidence="10" key="1">
    <citation type="submission" date="2017-06" db="EMBL/GenBank/DDBJ databases">
        <authorList>
            <person name="Cremers G."/>
        </authorList>
    </citation>
    <scope>NUCLEOTIDE SEQUENCE [LARGE SCALE GENOMIC DNA]</scope>
</reference>
<protein>
    <recommendedName>
        <fullName evidence="2 6">Adenine deaminase</fullName>
        <shortName evidence="6">Adenase</shortName>
        <shortName evidence="6">Adenine aminase</shortName>
        <ecNumber evidence="2 6">3.5.4.2</ecNumber>
    </recommendedName>
</protein>
<dbReference type="NCBIfam" id="TIGR01178">
    <property type="entry name" value="ade"/>
    <property type="match status" value="1"/>
</dbReference>
<evidence type="ECO:0000256" key="4">
    <source>
        <dbReference type="ARBA" id="ARBA00023211"/>
    </source>
</evidence>
<comment type="cofactor">
    <cofactor evidence="6">
        <name>Mn(2+)</name>
        <dbReference type="ChEBI" id="CHEBI:29035"/>
    </cofactor>
</comment>
<dbReference type="InterPro" id="IPR006679">
    <property type="entry name" value="Adenine_deam"/>
</dbReference>
<accession>A0A284VNC9</accession>
<evidence type="ECO:0000259" key="7">
    <source>
        <dbReference type="Pfam" id="PF01979"/>
    </source>
</evidence>
<organism evidence="9 10">
    <name type="scientific">Candidatus Methanoperedens nitratireducens</name>
    <dbReference type="NCBI Taxonomy" id="1392998"/>
    <lineage>
        <taxon>Archaea</taxon>
        <taxon>Methanobacteriati</taxon>
        <taxon>Methanobacteriota</taxon>
        <taxon>Stenosarchaea group</taxon>
        <taxon>Methanomicrobia</taxon>
        <taxon>Methanosarcinales</taxon>
        <taxon>ANME-2 cluster</taxon>
        <taxon>Candidatus Methanoperedentaceae</taxon>
        <taxon>Candidatus Methanoperedens</taxon>
    </lineage>
</organism>
<dbReference type="HAMAP" id="MF_01518">
    <property type="entry name" value="Adenine_deamin"/>
    <property type="match status" value="1"/>
</dbReference>
<evidence type="ECO:0000313" key="10">
    <source>
        <dbReference type="Proteomes" id="UP000218615"/>
    </source>
</evidence>
<dbReference type="Proteomes" id="UP000218615">
    <property type="component" value="Unassembled WGS sequence"/>
</dbReference>
<dbReference type="PANTHER" id="PTHR11113:SF2">
    <property type="entry name" value="ADENINE DEAMINASE"/>
    <property type="match status" value="1"/>
</dbReference>
<evidence type="ECO:0000256" key="2">
    <source>
        <dbReference type="ARBA" id="ARBA00012782"/>
    </source>
</evidence>
<comment type="catalytic activity">
    <reaction evidence="5 6">
        <text>adenine + H2O + H(+) = hypoxanthine + NH4(+)</text>
        <dbReference type="Rhea" id="RHEA:23688"/>
        <dbReference type="ChEBI" id="CHEBI:15377"/>
        <dbReference type="ChEBI" id="CHEBI:15378"/>
        <dbReference type="ChEBI" id="CHEBI:16708"/>
        <dbReference type="ChEBI" id="CHEBI:17368"/>
        <dbReference type="ChEBI" id="CHEBI:28938"/>
        <dbReference type="EC" id="3.5.4.2"/>
    </reaction>
</comment>
<dbReference type="PANTHER" id="PTHR11113">
    <property type="entry name" value="N-ACETYLGLUCOSAMINE-6-PHOSPHATE DEACETYLASE"/>
    <property type="match status" value="1"/>
</dbReference>
<evidence type="ECO:0000259" key="8">
    <source>
        <dbReference type="Pfam" id="PF13382"/>
    </source>
</evidence>
<dbReference type="EC" id="3.5.4.2" evidence="2 6"/>
<name>A0A284VNC9_9EURY</name>
<dbReference type="OrthoDB" id="24954at2157"/>
<evidence type="ECO:0000256" key="5">
    <source>
        <dbReference type="ARBA" id="ARBA00047720"/>
    </source>
</evidence>
<proteinExistence type="inferred from homology"/>
<sequence>MHKEILKGDIAISSGFIAGIGDVDELTDAKTTILDVKNAHVCPGLIDGHVHFESSMVTLTQFAKQSLVHGTTGIVIDPHEIANILGTRGIRLVLREATQLPIDVFVMISSCVPSSPLETSGTRLGRKEIKEFLDKKYVVGLGEVMDYPAVLRGDPEKLRMISSALERKLVVDGHCPEMRGRELFGYMSAGISSDHASVTYDEALEKARIGMKIMLREGSVAKCLEDFMPKLIQNGVSLENFFFATDDKNPADLIKGHMDALVRAAIRLGTDPVQAISMATINTARHYRVDQLVGSISIDRRANLVILDDLAAFRIKTVIIRGEIAPKITGIRYPEYVFRTLKCKKISPDDLKLRSEEKKVSAHIIEIVPGKLITERSIEELETDGMAVLPDVERDILAIAVIERHGKSGNIGRGFVRGFNLKKGAIGQSMAHDSHNIILVGTDFEDMALCANKLRELQGGIVLAKDRVIDYLHLPFAGILSTESATVVDKKLEELHRVVRKMGCRLDAPFIQISFLALPVIPSLKITDMGLVDVEAFRVIEPVINDV</sequence>
<feature type="domain" description="Adenine deaminase C-terminal" evidence="8">
    <location>
        <begin position="372"/>
        <end position="537"/>
    </location>
</feature>
<feature type="domain" description="Amidohydrolase-related" evidence="7">
    <location>
        <begin position="41"/>
        <end position="324"/>
    </location>
</feature>
<keyword evidence="10" id="KW-1185">Reference proteome</keyword>
<dbReference type="Gene3D" id="3.20.20.140">
    <property type="entry name" value="Metal-dependent hydrolases"/>
    <property type="match status" value="1"/>
</dbReference>
<dbReference type="SUPFAM" id="SSF51556">
    <property type="entry name" value="Metallo-dependent hydrolases"/>
    <property type="match status" value="1"/>
</dbReference>
<dbReference type="InterPro" id="IPR011059">
    <property type="entry name" value="Metal-dep_hydrolase_composite"/>
</dbReference>
<comment type="similarity">
    <text evidence="1 6">Belongs to the metallo-dependent hydrolases superfamily. Adenine deaminase family.</text>
</comment>
<dbReference type="RefSeq" id="WP_179293882.1">
    <property type="nucleotide sequence ID" value="NZ_FZMP01000114.1"/>
</dbReference>
<dbReference type="InterPro" id="IPR006680">
    <property type="entry name" value="Amidohydro-rel"/>
</dbReference>
<dbReference type="GO" id="GO:0006146">
    <property type="term" value="P:adenine catabolic process"/>
    <property type="evidence" value="ECO:0007669"/>
    <property type="project" value="InterPro"/>
</dbReference>
<evidence type="ECO:0000256" key="3">
    <source>
        <dbReference type="ARBA" id="ARBA00022801"/>
    </source>
</evidence>